<dbReference type="Proteomes" id="UP001416858">
    <property type="component" value="Unassembled WGS sequence"/>
</dbReference>
<keyword evidence="2" id="KW-1185">Reference proteome</keyword>
<name>A0ABP9VQG5_9BACT</name>
<sequence length="126" mass="13551">MSILNVDEMLVDYGANMAAMLREGEMTMKGVGMRTSVRTRSNQPSSGGYGMAVGGYRAGMGYNGSLYGVPSTYVGVNPMTVSLQAKGQSDAIIRTQERTQGASSVQQLWNQIDEQTAAVQREMVSK</sequence>
<evidence type="ECO:0000313" key="2">
    <source>
        <dbReference type="Proteomes" id="UP001416858"/>
    </source>
</evidence>
<dbReference type="RefSeq" id="WP_345684258.1">
    <property type="nucleotide sequence ID" value="NZ_BAABRO010000005.1"/>
</dbReference>
<accession>A0ABP9VQG5</accession>
<evidence type="ECO:0000313" key="1">
    <source>
        <dbReference type="EMBL" id="GAA5507390.1"/>
    </source>
</evidence>
<gene>
    <name evidence="1" type="ORF">Rcae01_02846</name>
</gene>
<organism evidence="1 2">
    <name type="scientific">Novipirellula caenicola</name>
    <dbReference type="NCBI Taxonomy" id="1536901"/>
    <lineage>
        <taxon>Bacteria</taxon>
        <taxon>Pseudomonadati</taxon>
        <taxon>Planctomycetota</taxon>
        <taxon>Planctomycetia</taxon>
        <taxon>Pirellulales</taxon>
        <taxon>Pirellulaceae</taxon>
        <taxon>Novipirellula</taxon>
    </lineage>
</organism>
<dbReference type="EMBL" id="BAABRO010000005">
    <property type="protein sequence ID" value="GAA5507390.1"/>
    <property type="molecule type" value="Genomic_DNA"/>
</dbReference>
<protein>
    <submittedName>
        <fullName evidence="1">Uncharacterized protein</fullName>
    </submittedName>
</protein>
<proteinExistence type="predicted"/>
<comment type="caution">
    <text evidence="1">The sequence shown here is derived from an EMBL/GenBank/DDBJ whole genome shotgun (WGS) entry which is preliminary data.</text>
</comment>
<reference evidence="1 2" key="1">
    <citation type="submission" date="2024-02" db="EMBL/GenBank/DDBJ databases">
        <title>Rhodopirellula caenicola NBRC 110016.</title>
        <authorList>
            <person name="Ichikawa N."/>
            <person name="Katano-Makiyama Y."/>
            <person name="Hidaka K."/>
        </authorList>
    </citation>
    <scope>NUCLEOTIDE SEQUENCE [LARGE SCALE GENOMIC DNA]</scope>
    <source>
        <strain evidence="1 2">NBRC 110016</strain>
    </source>
</reference>